<evidence type="ECO:0000259" key="9">
    <source>
        <dbReference type="Pfam" id="PF01979"/>
    </source>
</evidence>
<feature type="binding site" evidence="8">
    <location>
        <position position="337"/>
    </location>
    <ligand>
        <name>Zn(2+)</name>
        <dbReference type="ChEBI" id="CHEBI:29105"/>
    </ligand>
</feature>
<accession>A0A4R5VZQ6</accession>
<feature type="domain" description="Amidohydrolase-related" evidence="9">
    <location>
        <begin position="295"/>
        <end position="423"/>
    </location>
</feature>
<dbReference type="Pfam" id="PF07969">
    <property type="entry name" value="Amidohydro_3"/>
    <property type="match status" value="1"/>
</dbReference>
<evidence type="ECO:0000256" key="7">
    <source>
        <dbReference type="ARBA" id="ARBA00023004"/>
    </source>
</evidence>
<comment type="pathway">
    <text evidence="8">Amino-acid degradation; L-histidine degradation into L-glutamate; N-formimidoyl-L-glutamate from L-histidine: step 3/3.</text>
</comment>
<comment type="subcellular location">
    <subcellularLocation>
        <location evidence="8">Cytoplasm</location>
    </subcellularLocation>
</comment>
<proteinExistence type="inferred from homology"/>
<sequence length="426" mass="46928">MTENVGGGFKMSDTKVKIKVDLWISNAAEVITCAGEGMSEIGVLENAWVAVKDGKIAGVGTEAEIKESFELEGSDVIDAKGKVVAPGFIDSHTHLVFYGTRVEEYAAKVAGYTPERLEELGISMGPNRTVELTRNRPSEELFEQSKKRLMTMLNYGITTVESKSGYGLTTESEIKILEVSRRLHEETPLDVLNTFLGAHGFPEDLTKEEYLDVIINEMIPRVGERGLAEFCDVWCDDGYFTAEESEKILKAGLKYGMKPKIHADAYSYIGGTDLAAEMKMVSVDHLNYTPVAVMEKLAEANVTGVLMPSLDFAVSHKRPFDARKMLDLGMQVALATDLCPASYTQSMQFVINLACRLYQFSVEEAIKAATYGGAKALDLNDRGTIQEGKIADLQIWDVPTYKHVAYELGTNIVETVIKNGKVVVCR</sequence>
<dbReference type="GO" id="GO:0008270">
    <property type="term" value="F:zinc ion binding"/>
    <property type="evidence" value="ECO:0007669"/>
    <property type="project" value="UniProtKB-UniRule"/>
</dbReference>
<protein>
    <recommendedName>
        <fullName evidence="1 8">Imidazolonepropionase</fullName>
        <ecNumber evidence="1 8">3.5.2.7</ecNumber>
    </recommendedName>
    <alternativeName>
        <fullName evidence="8">Imidazolone-5-propionate hydrolase</fullName>
    </alternativeName>
</protein>
<evidence type="ECO:0000256" key="8">
    <source>
        <dbReference type="HAMAP-Rule" id="MF_00372"/>
    </source>
</evidence>
<dbReference type="GO" id="GO:0019557">
    <property type="term" value="P:L-histidine catabolic process to glutamate and formate"/>
    <property type="evidence" value="ECO:0007669"/>
    <property type="project" value="UniProtKB-UniPathway"/>
</dbReference>
<feature type="binding site" evidence="8">
    <location>
        <position position="166"/>
    </location>
    <ligand>
        <name>N-formimidoyl-L-glutamate</name>
        <dbReference type="ChEBI" id="CHEBI:58928"/>
    </ligand>
</feature>
<evidence type="ECO:0000256" key="4">
    <source>
        <dbReference type="ARBA" id="ARBA00022801"/>
    </source>
</evidence>
<feature type="binding site" evidence="8">
    <location>
        <position position="337"/>
    </location>
    <ligand>
        <name>Fe(3+)</name>
        <dbReference type="ChEBI" id="CHEBI:29034"/>
    </ligand>
</feature>
<dbReference type="PANTHER" id="PTHR42752">
    <property type="entry name" value="IMIDAZOLONEPROPIONASE"/>
    <property type="match status" value="1"/>
</dbReference>
<dbReference type="InterPro" id="IPR011059">
    <property type="entry name" value="Metal-dep_hydrolase_composite"/>
</dbReference>
<keyword evidence="2 8" id="KW-0963">Cytoplasm</keyword>
<evidence type="ECO:0000256" key="6">
    <source>
        <dbReference type="ARBA" id="ARBA00022833"/>
    </source>
</evidence>
<comment type="caution">
    <text evidence="8">Lacks conserved residue(s) required for the propagation of feature annotation.</text>
</comment>
<comment type="similarity">
    <text evidence="8">Belongs to the metallo-dependent hydrolases superfamily. HutI family.</text>
</comment>
<reference evidence="11 12" key="1">
    <citation type="submission" date="2019-03" db="EMBL/GenBank/DDBJ databases">
        <title>Bacillus niacini sp. nov. a Nicotinate-Metabolizing Mesophile Isolated from Soil.</title>
        <authorList>
            <person name="Zhang G."/>
        </authorList>
    </citation>
    <scope>NUCLEOTIDE SEQUENCE [LARGE SCALE GENOMIC DNA]</scope>
    <source>
        <strain evidence="11 12">WN066</strain>
    </source>
</reference>
<evidence type="ECO:0000256" key="3">
    <source>
        <dbReference type="ARBA" id="ARBA00022723"/>
    </source>
</evidence>
<evidence type="ECO:0000256" key="1">
    <source>
        <dbReference type="ARBA" id="ARBA00012864"/>
    </source>
</evidence>
<comment type="caution">
    <text evidence="11">The sequence shown here is derived from an EMBL/GenBank/DDBJ whole genome shotgun (WGS) entry which is preliminary data.</text>
</comment>
<dbReference type="SUPFAM" id="SSF51338">
    <property type="entry name" value="Composite domain of metallo-dependent hydrolases"/>
    <property type="match status" value="1"/>
</dbReference>
<dbReference type="EC" id="3.5.2.7" evidence="1 8"/>
<keyword evidence="6 8" id="KW-0862">Zinc</keyword>
<evidence type="ECO:0000313" key="12">
    <source>
        <dbReference type="Proteomes" id="UP000295132"/>
    </source>
</evidence>
<dbReference type="GO" id="GO:0005737">
    <property type="term" value="C:cytoplasm"/>
    <property type="evidence" value="ECO:0007669"/>
    <property type="project" value="UniProtKB-SubCell"/>
</dbReference>
<feature type="binding site" evidence="8">
    <location>
        <position position="92"/>
    </location>
    <ligand>
        <name>Zn(2+)</name>
        <dbReference type="ChEBI" id="CHEBI:29105"/>
    </ligand>
</feature>
<dbReference type="NCBIfam" id="TIGR01224">
    <property type="entry name" value="hutI"/>
    <property type="match status" value="1"/>
</dbReference>
<dbReference type="Proteomes" id="UP000295132">
    <property type="component" value="Unassembled WGS sequence"/>
</dbReference>
<feature type="binding site" evidence="8">
    <location>
        <position position="166"/>
    </location>
    <ligand>
        <name>4-imidazolone-5-propanoate</name>
        <dbReference type="ChEBI" id="CHEBI:77893"/>
    </ligand>
</feature>
<dbReference type="UniPathway" id="UPA00379">
    <property type="reaction ID" value="UER00551"/>
</dbReference>
<feature type="domain" description="Amidohydrolase 3" evidence="10">
    <location>
        <begin position="75"/>
        <end position="103"/>
    </location>
</feature>
<evidence type="ECO:0000313" key="11">
    <source>
        <dbReference type="EMBL" id="TDK64762.1"/>
    </source>
</evidence>
<dbReference type="InterPro" id="IPR013108">
    <property type="entry name" value="Amidohydro_3"/>
</dbReference>
<gene>
    <name evidence="8" type="primary">hutI</name>
    <name evidence="11" type="ORF">E2K98_00515</name>
</gene>
<dbReference type="GO" id="GO:0019556">
    <property type="term" value="P:L-histidine catabolic process to glutamate and formamide"/>
    <property type="evidence" value="ECO:0007669"/>
    <property type="project" value="UniProtKB-UniRule"/>
</dbReference>
<keyword evidence="3 8" id="KW-0479">Metal-binding</keyword>
<name>A0A4R5VZQ6_9BACI</name>
<dbReference type="HAMAP" id="MF_00372">
    <property type="entry name" value="HutI"/>
    <property type="match status" value="1"/>
</dbReference>
<evidence type="ECO:0000259" key="10">
    <source>
        <dbReference type="Pfam" id="PF07969"/>
    </source>
</evidence>
<feature type="binding site" evidence="8">
    <location>
        <position position="101"/>
    </location>
    <ligand>
        <name>4-imidazolone-5-propanoate</name>
        <dbReference type="ChEBI" id="CHEBI:77893"/>
    </ligand>
</feature>
<dbReference type="Pfam" id="PF01979">
    <property type="entry name" value="Amidohydro_1"/>
    <property type="match status" value="1"/>
</dbReference>
<feature type="binding site" evidence="8">
    <location>
        <position position="92"/>
    </location>
    <ligand>
        <name>Fe(3+)</name>
        <dbReference type="ChEBI" id="CHEBI:29034"/>
    </ligand>
</feature>
<feature type="binding site" evidence="8">
    <location>
        <position position="199"/>
    </location>
    <ligand>
        <name>4-imidazolone-5-propanoate</name>
        <dbReference type="ChEBI" id="CHEBI:77893"/>
    </ligand>
</feature>
<keyword evidence="7 8" id="KW-0408">Iron</keyword>
<keyword evidence="4 8" id="KW-0378">Hydrolase</keyword>
<comment type="function">
    <text evidence="8">Catalyzes the hydrolytic cleavage of the carbon-nitrogen bond in imidazolone-5-propanoate to yield N-formimidoyl-L-glutamate. It is the third step in the universal histidine degradation pathway.</text>
</comment>
<dbReference type="InterPro" id="IPR006680">
    <property type="entry name" value="Amidohydro-rel"/>
</dbReference>
<dbReference type="AlphaFoldDB" id="A0A4R5VZQ6"/>
<dbReference type="EMBL" id="SMYO01000001">
    <property type="protein sequence ID" value="TDK64762.1"/>
    <property type="molecule type" value="Genomic_DNA"/>
</dbReference>
<dbReference type="PANTHER" id="PTHR42752:SF1">
    <property type="entry name" value="IMIDAZOLONEPROPIONASE-RELATED"/>
    <property type="match status" value="1"/>
</dbReference>
<dbReference type="InterPro" id="IPR005920">
    <property type="entry name" value="HutI"/>
</dbReference>
<feature type="binding site" evidence="8">
    <location>
        <position position="262"/>
    </location>
    <ligand>
        <name>Zn(2+)</name>
        <dbReference type="ChEBI" id="CHEBI:29105"/>
    </ligand>
</feature>
<feature type="binding site" evidence="8">
    <location>
        <position position="94"/>
    </location>
    <ligand>
        <name>Fe(3+)</name>
        <dbReference type="ChEBI" id="CHEBI:29034"/>
    </ligand>
</feature>
<comment type="catalytic activity">
    <reaction evidence="8">
        <text>4-imidazolone-5-propanoate + H2O = N-formimidoyl-L-glutamate</text>
        <dbReference type="Rhea" id="RHEA:23660"/>
        <dbReference type="ChEBI" id="CHEBI:15377"/>
        <dbReference type="ChEBI" id="CHEBI:58928"/>
        <dbReference type="ChEBI" id="CHEBI:77893"/>
        <dbReference type="EC" id="3.5.2.7"/>
    </reaction>
</comment>
<organism evidence="11 12">
    <name type="scientific">Bacillus salipaludis</name>
    <dbReference type="NCBI Taxonomy" id="2547811"/>
    <lineage>
        <taxon>Bacteria</taxon>
        <taxon>Bacillati</taxon>
        <taxon>Bacillota</taxon>
        <taxon>Bacilli</taxon>
        <taxon>Bacillales</taxon>
        <taxon>Bacillaceae</taxon>
        <taxon>Bacillus</taxon>
    </lineage>
</organism>
<evidence type="ECO:0000256" key="2">
    <source>
        <dbReference type="ARBA" id="ARBA00022490"/>
    </source>
</evidence>
<evidence type="ECO:0000256" key="5">
    <source>
        <dbReference type="ARBA" id="ARBA00022808"/>
    </source>
</evidence>
<comment type="cofactor">
    <cofactor evidence="8">
        <name>Zn(2+)</name>
        <dbReference type="ChEBI" id="CHEBI:29105"/>
    </cofactor>
    <cofactor evidence="8">
        <name>Fe(3+)</name>
        <dbReference type="ChEBI" id="CHEBI:29034"/>
    </cofactor>
    <text evidence="8">Binds 1 zinc or iron ion per subunit.</text>
</comment>
<dbReference type="GO" id="GO:0050480">
    <property type="term" value="F:imidazolonepropionase activity"/>
    <property type="evidence" value="ECO:0007669"/>
    <property type="project" value="UniProtKB-UniRule"/>
</dbReference>
<dbReference type="InterPro" id="IPR032466">
    <property type="entry name" value="Metal_Hydrolase"/>
</dbReference>
<feature type="binding site" evidence="8">
    <location>
        <position position="262"/>
    </location>
    <ligand>
        <name>Fe(3+)</name>
        <dbReference type="ChEBI" id="CHEBI:29034"/>
    </ligand>
</feature>
<keyword evidence="5 8" id="KW-0369">Histidine metabolism</keyword>
<dbReference type="Gene3D" id="3.20.20.140">
    <property type="entry name" value="Metal-dependent hydrolases"/>
    <property type="match status" value="1"/>
</dbReference>
<dbReference type="GO" id="GO:0005506">
    <property type="term" value="F:iron ion binding"/>
    <property type="evidence" value="ECO:0007669"/>
    <property type="project" value="UniProtKB-UniRule"/>
</dbReference>
<feature type="binding site" evidence="8">
    <location>
        <position position="94"/>
    </location>
    <ligand>
        <name>Zn(2+)</name>
        <dbReference type="ChEBI" id="CHEBI:29105"/>
    </ligand>
</feature>
<dbReference type="Gene3D" id="2.30.40.10">
    <property type="entry name" value="Urease, subunit C, domain 1"/>
    <property type="match status" value="1"/>
</dbReference>
<dbReference type="SUPFAM" id="SSF51556">
    <property type="entry name" value="Metallo-dependent hydrolases"/>
    <property type="match status" value="1"/>
</dbReference>